<reference evidence="2 3" key="1">
    <citation type="submission" date="2024-03" db="EMBL/GenBank/DDBJ databases">
        <title>Chitinophaga caseinilytica sp. nov., a casein hydrolysing bacterium isolated from forest soil.</title>
        <authorList>
            <person name="Lee D.S."/>
            <person name="Han D.M."/>
            <person name="Baek J.H."/>
            <person name="Choi D.G."/>
            <person name="Jeon J.H."/>
            <person name="Jeon C.O."/>
        </authorList>
    </citation>
    <scope>NUCLEOTIDE SEQUENCE [LARGE SCALE GENOMIC DNA]</scope>
    <source>
        <strain evidence="2 3">KACC 19118</strain>
    </source>
</reference>
<accession>A0ABZ2Z6K5</accession>
<name>A0ABZ2Z6K5_9BACT</name>
<dbReference type="EMBL" id="CP150096">
    <property type="protein sequence ID" value="WZN46942.1"/>
    <property type="molecule type" value="Genomic_DNA"/>
</dbReference>
<evidence type="ECO:0000313" key="3">
    <source>
        <dbReference type="Proteomes" id="UP001449657"/>
    </source>
</evidence>
<keyword evidence="1" id="KW-1133">Transmembrane helix</keyword>
<feature type="transmembrane region" description="Helical" evidence="1">
    <location>
        <begin position="7"/>
        <end position="25"/>
    </location>
</feature>
<organism evidence="2 3">
    <name type="scientific">Chitinophaga caseinilytica</name>
    <dbReference type="NCBI Taxonomy" id="2267521"/>
    <lineage>
        <taxon>Bacteria</taxon>
        <taxon>Pseudomonadati</taxon>
        <taxon>Bacteroidota</taxon>
        <taxon>Chitinophagia</taxon>
        <taxon>Chitinophagales</taxon>
        <taxon>Chitinophagaceae</taxon>
        <taxon>Chitinophaga</taxon>
    </lineage>
</organism>
<protein>
    <recommendedName>
        <fullName evidence="4">PH (Pleckstrin Homology) domain-containing protein</fullName>
    </recommendedName>
</protein>
<keyword evidence="1" id="KW-0812">Transmembrane</keyword>
<proteinExistence type="predicted"/>
<gene>
    <name evidence="2" type="ORF">WJU22_01935</name>
</gene>
<keyword evidence="3" id="KW-1185">Reference proteome</keyword>
<sequence length="149" mass="16920">MPGLVRWIGGVLLVPLLVLFIYIAITTGDWLEMGLASVVLLLGLGGMLMWLQMQLEADEKGMLVKIRPVVRLKRHFLWEELEEMTLQPAGRNFGGWGIRYAGDGWGYIFSGKQLLKLQLRNGKTRYVSTDRAEEILQLFRSWKGNAVSL</sequence>
<evidence type="ECO:0000256" key="1">
    <source>
        <dbReference type="SAM" id="Phobius"/>
    </source>
</evidence>
<keyword evidence="1" id="KW-0472">Membrane</keyword>
<evidence type="ECO:0000313" key="2">
    <source>
        <dbReference type="EMBL" id="WZN46942.1"/>
    </source>
</evidence>
<dbReference type="RefSeq" id="WP_341841613.1">
    <property type="nucleotide sequence ID" value="NZ_CP149792.1"/>
</dbReference>
<feature type="transmembrane region" description="Helical" evidence="1">
    <location>
        <begin position="31"/>
        <end position="51"/>
    </location>
</feature>
<dbReference type="Proteomes" id="UP001449657">
    <property type="component" value="Chromosome"/>
</dbReference>
<evidence type="ECO:0008006" key="4">
    <source>
        <dbReference type="Google" id="ProtNLM"/>
    </source>
</evidence>